<keyword evidence="3" id="KW-1185">Reference proteome</keyword>
<feature type="compositionally biased region" description="Polar residues" evidence="1">
    <location>
        <begin position="177"/>
        <end position="189"/>
    </location>
</feature>
<dbReference type="AlphaFoldDB" id="A0A8H4L6T4"/>
<feature type="compositionally biased region" description="Polar residues" evidence="1">
    <location>
        <begin position="1"/>
        <end position="31"/>
    </location>
</feature>
<feature type="region of interest" description="Disordered" evidence="1">
    <location>
        <begin position="80"/>
        <end position="195"/>
    </location>
</feature>
<evidence type="ECO:0000313" key="3">
    <source>
        <dbReference type="Proteomes" id="UP000554235"/>
    </source>
</evidence>
<gene>
    <name evidence="2" type="ORF">FALBO_10525</name>
</gene>
<evidence type="ECO:0000256" key="1">
    <source>
        <dbReference type="SAM" id="MobiDB-lite"/>
    </source>
</evidence>
<proteinExistence type="predicted"/>
<sequence>MSFPSLNSTCSLSENDGPTAKTDGQQSSSISRHMASKEQDSSHMESIPANEALIAIDDNNRNSWRPIDLDEREVLTQETDLSQGHLGSGGQSQSAWDDIPINKTGWGPEFYTEADIPGSPTEVNSPTRYEEFISTPQPQSTRECPSRARIPARKAQEIKNTDIKNGAQKNPEVGSTPEVNSSPAPTQNKFLDDDGDLLFPSIQQMWEMTESDNEEWRRAKMT</sequence>
<feature type="compositionally biased region" description="Polar residues" evidence="1">
    <location>
        <begin position="134"/>
        <end position="143"/>
    </location>
</feature>
<dbReference type="Proteomes" id="UP000554235">
    <property type="component" value="Unassembled WGS sequence"/>
</dbReference>
<protein>
    <submittedName>
        <fullName evidence="2">Uncharacterized protein</fullName>
    </submittedName>
</protein>
<dbReference type="OrthoDB" id="5069028at2759"/>
<feature type="region of interest" description="Disordered" evidence="1">
    <location>
        <begin position="1"/>
        <end position="54"/>
    </location>
</feature>
<reference evidence="2 3" key="1">
    <citation type="submission" date="2020-01" db="EMBL/GenBank/DDBJ databases">
        <title>Identification and distribution of gene clusters putatively required for synthesis of sphingolipid metabolism inhibitors in phylogenetically diverse species of the filamentous fungus Fusarium.</title>
        <authorList>
            <person name="Kim H.-S."/>
            <person name="Busman M."/>
            <person name="Brown D.W."/>
            <person name="Divon H."/>
            <person name="Uhlig S."/>
            <person name="Proctor R.H."/>
        </authorList>
    </citation>
    <scope>NUCLEOTIDE SEQUENCE [LARGE SCALE GENOMIC DNA]</scope>
    <source>
        <strain evidence="2 3">NRRL 20459</strain>
    </source>
</reference>
<name>A0A8H4L6T4_9HYPO</name>
<dbReference type="EMBL" id="JAADYS010001497">
    <property type="protein sequence ID" value="KAF4462665.1"/>
    <property type="molecule type" value="Genomic_DNA"/>
</dbReference>
<organism evidence="2 3">
    <name type="scientific">Fusarium albosuccineum</name>
    <dbReference type="NCBI Taxonomy" id="1237068"/>
    <lineage>
        <taxon>Eukaryota</taxon>
        <taxon>Fungi</taxon>
        <taxon>Dikarya</taxon>
        <taxon>Ascomycota</taxon>
        <taxon>Pezizomycotina</taxon>
        <taxon>Sordariomycetes</taxon>
        <taxon>Hypocreomycetidae</taxon>
        <taxon>Hypocreales</taxon>
        <taxon>Nectriaceae</taxon>
        <taxon>Fusarium</taxon>
        <taxon>Fusarium decemcellulare species complex</taxon>
    </lineage>
</organism>
<evidence type="ECO:0000313" key="2">
    <source>
        <dbReference type="EMBL" id="KAF4462665.1"/>
    </source>
</evidence>
<comment type="caution">
    <text evidence="2">The sequence shown here is derived from an EMBL/GenBank/DDBJ whole genome shotgun (WGS) entry which is preliminary data.</text>
</comment>
<accession>A0A8H4L6T4</accession>